<keyword evidence="3" id="KW-1185">Reference proteome</keyword>
<protein>
    <submittedName>
        <fullName evidence="2">Uncharacterized protein</fullName>
    </submittedName>
</protein>
<proteinExistence type="predicted"/>
<accession>A0ABP1B644</accession>
<dbReference type="EMBL" id="OZ023703">
    <property type="protein sequence ID" value="CAK9870649.1"/>
    <property type="molecule type" value="Genomic_DNA"/>
</dbReference>
<evidence type="ECO:0000313" key="2">
    <source>
        <dbReference type="EMBL" id="CAK9870649.1"/>
    </source>
</evidence>
<feature type="region of interest" description="Disordered" evidence="1">
    <location>
        <begin position="55"/>
        <end position="77"/>
    </location>
</feature>
<dbReference type="Proteomes" id="UP001497522">
    <property type="component" value="Chromosome 2"/>
</dbReference>
<name>A0ABP1B644_9BRYO</name>
<evidence type="ECO:0000313" key="3">
    <source>
        <dbReference type="Proteomes" id="UP001497522"/>
    </source>
</evidence>
<reference evidence="2 3" key="1">
    <citation type="submission" date="2024-03" db="EMBL/GenBank/DDBJ databases">
        <authorList>
            <consortium name="ELIXIR-Norway"/>
            <consortium name="Elixir Norway"/>
        </authorList>
    </citation>
    <scope>NUCLEOTIDE SEQUENCE [LARGE SCALE GENOMIC DNA]</scope>
</reference>
<evidence type="ECO:0000256" key="1">
    <source>
        <dbReference type="SAM" id="MobiDB-lite"/>
    </source>
</evidence>
<organism evidence="2 3">
    <name type="scientific">Sphagnum jensenii</name>
    <dbReference type="NCBI Taxonomy" id="128206"/>
    <lineage>
        <taxon>Eukaryota</taxon>
        <taxon>Viridiplantae</taxon>
        <taxon>Streptophyta</taxon>
        <taxon>Embryophyta</taxon>
        <taxon>Bryophyta</taxon>
        <taxon>Sphagnophytina</taxon>
        <taxon>Sphagnopsida</taxon>
        <taxon>Sphagnales</taxon>
        <taxon>Sphagnaceae</taxon>
        <taxon>Sphagnum</taxon>
    </lineage>
</organism>
<gene>
    <name evidence="2" type="ORF">CSSPJE1EN2_LOCUS13317</name>
</gene>
<sequence>MGSGKFFRFSYEKDGEAEGKQKTSEKKREAAKLATDTYARGGAHSLLLQDFQEDLGDSNETGEGGQGMPGNVHQIEEDGKVCGGLAGMPGNVHQIEEYGKYDHGWKL</sequence>